<dbReference type="GO" id="GO:0006508">
    <property type="term" value="P:proteolysis"/>
    <property type="evidence" value="ECO:0007669"/>
    <property type="project" value="UniProtKB-KW"/>
</dbReference>
<feature type="domain" description="Penicillin-binding protein transpeptidase" evidence="15">
    <location>
        <begin position="374"/>
        <end position="646"/>
    </location>
</feature>
<dbReference type="Gene3D" id="3.40.710.10">
    <property type="entry name" value="DD-peptidase/beta-lactamase superfamily"/>
    <property type="match status" value="1"/>
</dbReference>
<evidence type="ECO:0000256" key="11">
    <source>
        <dbReference type="ARBA" id="ARBA00023316"/>
    </source>
</evidence>
<dbReference type="Gene3D" id="1.10.3810.10">
    <property type="entry name" value="Biosynthetic peptidoglycan transglycosylase-like"/>
    <property type="match status" value="1"/>
</dbReference>
<keyword evidence="11" id="KW-0961">Cell wall biogenesis/degradation</keyword>
<keyword evidence="4" id="KW-0645">Protease</keyword>
<evidence type="ECO:0000256" key="5">
    <source>
        <dbReference type="ARBA" id="ARBA00022676"/>
    </source>
</evidence>
<keyword evidence="18" id="KW-1185">Reference proteome</keyword>
<evidence type="ECO:0000259" key="15">
    <source>
        <dbReference type="Pfam" id="PF00905"/>
    </source>
</evidence>
<gene>
    <name evidence="17" type="ORF">Uis1B_1448</name>
</gene>
<name>A0A2N5J945_9BIFI</name>
<dbReference type="Proteomes" id="UP000235050">
    <property type="component" value="Unassembled WGS sequence"/>
</dbReference>
<dbReference type="GO" id="GO:0008955">
    <property type="term" value="F:peptidoglycan glycosyltransferase activity"/>
    <property type="evidence" value="ECO:0007669"/>
    <property type="project" value="UniProtKB-EC"/>
</dbReference>
<dbReference type="FunFam" id="1.10.3810.10:FF:000001">
    <property type="entry name" value="Penicillin-binding protein 1A"/>
    <property type="match status" value="1"/>
</dbReference>
<dbReference type="GO" id="GO:0030288">
    <property type="term" value="C:outer membrane-bounded periplasmic space"/>
    <property type="evidence" value="ECO:0007669"/>
    <property type="project" value="TreeGrafter"/>
</dbReference>
<comment type="catalytic activity">
    <reaction evidence="13">
        <text>[GlcNAc-(1-&gt;4)-Mur2Ac(oyl-L-Ala-gamma-D-Glu-L-Lys-D-Ala-D-Ala)](n)-di-trans,octa-cis-undecaprenyl diphosphate + beta-D-GlcNAc-(1-&gt;4)-Mur2Ac(oyl-L-Ala-gamma-D-Glu-L-Lys-D-Ala-D-Ala)-di-trans,octa-cis-undecaprenyl diphosphate = [GlcNAc-(1-&gt;4)-Mur2Ac(oyl-L-Ala-gamma-D-Glu-L-Lys-D-Ala-D-Ala)](n+1)-di-trans,octa-cis-undecaprenyl diphosphate + di-trans,octa-cis-undecaprenyl diphosphate + H(+)</text>
        <dbReference type="Rhea" id="RHEA:23708"/>
        <dbReference type="Rhea" id="RHEA-COMP:9602"/>
        <dbReference type="Rhea" id="RHEA-COMP:9603"/>
        <dbReference type="ChEBI" id="CHEBI:15378"/>
        <dbReference type="ChEBI" id="CHEBI:58405"/>
        <dbReference type="ChEBI" id="CHEBI:60033"/>
        <dbReference type="ChEBI" id="CHEBI:78435"/>
        <dbReference type="EC" id="2.4.99.28"/>
    </reaction>
</comment>
<comment type="catalytic activity">
    <reaction evidence="12">
        <text>Preferential cleavage: (Ac)2-L-Lys-D-Ala-|-D-Ala. Also transpeptidation of peptidyl-alanyl moieties that are N-acyl substituents of D-alanine.</text>
        <dbReference type="EC" id="3.4.16.4"/>
    </reaction>
</comment>
<dbReference type="PANTHER" id="PTHR32282:SF33">
    <property type="entry name" value="PEPTIDOGLYCAN GLYCOSYLTRANSFERASE"/>
    <property type="match status" value="1"/>
</dbReference>
<keyword evidence="8" id="KW-0133">Cell shape</keyword>
<evidence type="ECO:0000256" key="12">
    <source>
        <dbReference type="ARBA" id="ARBA00034000"/>
    </source>
</evidence>
<evidence type="ECO:0000256" key="4">
    <source>
        <dbReference type="ARBA" id="ARBA00022670"/>
    </source>
</evidence>
<evidence type="ECO:0000256" key="8">
    <source>
        <dbReference type="ARBA" id="ARBA00022960"/>
    </source>
</evidence>
<dbReference type="Pfam" id="PF00905">
    <property type="entry name" value="Transpeptidase"/>
    <property type="match status" value="1"/>
</dbReference>
<feature type="compositionally biased region" description="Low complexity" evidence="14">
    <location>
        <begin position="702"/>
        <end position="769"/>
    </location>
</feature>
<comment type="similarity">
    <text evidence="2">In the N-terminal section; belongs to the glycosyltransferase 51 family.</text>
</comment>
<evidence type="ECO:0000256" key="6">
    <source>
        <dbReference type="ARBA" id="ARBA00022679"/>
    </source>
</evidence>
<feature type="region of interest" description="Disordered" evidence="14">
    <location>
        <begin position="698"/>
        <end position="769"/>
    </location>
</feature>
<dbReference type="InterPro" id="IPR001460">
    <property type="entry name" value="PCN-bd_Tpept"/>
</dbReference>
<dbReference type="GO" id="GO:0009252">
    <property type="term" value="P:peptidoglycan biosynthetic process"/>
    <property type="evidence" value="ECO:0007669"/>
    <property type="project" value="UniProtKB-KW"/>
</dbReference>
<keyword evidence="6" id="KW-0808">Transferase</keyword>
<dbReference type="GO" id="GO:0071555">
    <property type="term" value="P:cell wall organization"/>
    <property type="evidence" value="ECO:0007669"/>
    <property type="project" value="UniProtKB-KW"/>
</dbReference>
<dbReference type="GO" id="GO:0008360">
    <property type="term" value="P:regulation of cell shape"/>
    <property type="evidence" value="ECO:0007669"/>
    <property type="project" value="UniProtKB-KW"/>
</dbReference>
<evidence type="ECO:0000256" key="2">
    <source>
        <dbReference type="ARBA" id="ARBA00007739"/>
    </source>
</evidence>
<dbReference type="InterPro" id="IPR012338">
    <property type="entry name" value="Beta-lactam/transpept-like"/>
</dbReference>
<evidence type="ECO:0000256" key="1">
    <source>
        <dbReference type="ARBA" id="ARBA00007090"/>
    </source>
</evidence>
<evidence type="ECO:0000256" key="9">
    <source>
        <dbReference type="ARBA" id="ARBA00022984"/>
    </source>
</evidence>
<keyword evidence="7" id="KW-0378">Hydrolase</keyword>
<keyword evidence="9" id="KW-0573">Peptidoglycan synthesis</keyword>
<feature type="domain" description="Glycosyl transferase family 51" evidence="16">
    <location>
        <begin position="80"/>
        <end position="267"/>
    </location>
</feature>
<proteinExistence type="inferred from homology"/>
<dbReference type="Pfam" id="PF00912">
    <property type="entry name" value="Transgly"/>
    <property type="match status" value="1"/>
</dbReference>
<evidence type="ECO:0000313" key="18">
    <source>
        <dbReference type="Proteomes" id="UP000235050"/>
    </source>
</evidence>
<dbReference type="SUPFAM" id="SSF56601">
    <property type="entry name" value="beta-lactamase/transpeptidase-like"/>
    <property type="match status" value="1"/>
</dbReference>
<dbReference type="InterPro" id="IPR023346">
    <property type="entry name" value="Lysozyme-like_dom_sf"/>
</dbReference>
<keyword evidence="5" id="KW-0328">Glycosyltransferase</keyword>
<keyword evidence="10" id="KW-0511">Multifunctional enzyme</keyword>
<dbReference type="EMBL" id="NMWU01000025">
    <property type="protein sequence ID" value="PLS30736.1"/>
    <property type="molecule type" value="Genomic_DNA"/>
</dbReference>
<dbReference type="InterPro" id="IPR036950">
    <property type="entry name" value="PBP_transglycosylase"/>
</dbReference>
<evidence type="ECO:0000256" key="3">
    <source>
        <dbReference type="ARBA" id="ARBA00022645"/>
    </source>
</evidence>
<sequence>MVTMPEKKPKTARRVFTLLLAYVIFCLAGGAVASGFLLPAVFGANTVANNLTEQLKAEDVNFDLADLPQQSRMYARDGKTVLATFYEQNRIIVPLKNISDLMQKAVVAREDHRFWDHTGIDPQGIARAFVQTYVKKGDTQGGSTLTQQYVKNMLIDQALENDDPIGAYHAQEETIARKLREMLISVELEKKYSKAEILQGYLNIAQFGKSVYGVETAAQRYFSKSAKDLNLVESATIAAITKNPASYDPTVNPKEAQKQRDITLDLMSEWGFVSKKQTDAAKKIPLAKTLKVKDVAVGCQAAGNAAYFCDYALRQIESAPEFGKTLDDRKKLLKEGGLNIYTTLDVNAQNAAWNAVRNNLPENDPSGYENILAAVKPGTGEVLALAQNRTYDVNGAPGTTRTSMNYAVDRADGGGDGFQVGSTWKPINMAAWLSTGRSLNEPLVTSTAYSYASIPGAGGYSNVWEVQNSGGGTVSPETPLQGLNQSHNTTQGAMAQQIGLQKIAETAKTLGYHNANGNDITKRTIWNPSMVIGTEQSSPLTMANVYATIAGNGVECTPIALTKVTNSSGKEYKVPSANCHQAISKEVAQTTAYAMNLNVTQGIAKDAQLSGNRKTFAKTGTSEQNALATSGFVPQVAAFVIITNAENSGTPLEGTINGVYRSTWYGADIALPTWKEFMENYLSSAKIPVDNNYGDPASTLNTGSAPAANTGSTGTTGTAGTTSGNTGSTSGNSTSGTAAGNTTSGTTGTSGTTSGTTGNTAGNTTKKQQ</sequence>
<dbReference type="SUPFAM" id="SSF53955">
    <property type="entry name" value="Lysozyme-like"/>
    <property type="match status" value="1"/>
</dbReference>
<dbReference type="AlphaFoldDB" id="A0A2N5J945"/>
<dbReference type="GO" id="GO:0008658">
    <property type="term" value="F:penicillin binding"/>
    <property type="evidence" value="ECO:0007669"/>
    <property type="project" value="InterPro"/>
</dbReference>
<dbReference type="PANTHER" id="PTHR32282">
    <property type="entry name" value="BINDING PROTEIN TRANSPEPTIDASE, PUTATIVE-RELATED"/>
    <property type="match status" value="1"/>
</dbReference>
<evidence type="ECO:0000313" key="17">
    <source>
        <dbReference type="EMBL" id="PLS30736.1"/>
    </source>
</evidence>
<dbReference type="InterPro" id="IPR001264">
    <property type="entry name" value="Glyco_trans_51"/>
</dbReference>
<evidence type="ECO:0000256" key="10">
    <source>
        <dbReference type="ARBA" id="ARBA00023268"/>
    </source>
</evidence>
<comment type="similarity">
    <text evidence="1">In the C-terminal section; belongs to the transpeptidase family.</text>
</comment>
<evidence type="ECO:0000256" key="7">
    <source>
        <dbReference type="ARBA" id="ARBA00022801"/>
    </source>
</evidence>
<reference evidence="17 18" key="1">
    <citation type="submission" date="2017-07" db="EMBL/GenBank/DDBJ databases">
        <title>Bifidobacterium novel species.</title>
        <authorList>
            <person name="Lugli G.A."/>
            <person name="Milani C."/>
            <person name="Duranti S."/>
            <person name="Mangifesta M."/>
        </authorList>
    </citation>
    <scope>NUCLEOTIDE SEQUENCE [LARGE SCALE GENOMIC DNA]</scope>
    <source>
        <strain evidence="18">Uis1B</strain>
    </source>
</reference>
<protein>
    <submittedName>
        <fullName evidence="17">Carboxypeptidase</fullName>
    </submittedName>
</protein>
<accession>A0A2N5J945</accession>
<evidence type="ECO:0000256" key="14">
    <source>
        <dbReference type="SAM" id="MobiDB-lite"/>
    </source>
</evidence>
<comment type="caution">
    <text evidence="17">The sequence shown here is derived from an EMBL/GenBank/DDBJ whole genome shotgun (WGS) entry which is preliminary data.</text>
</comment>
<evidence type="ECO:0000259" key="16">
    <source>
        <dbReference type="Pfam" id="PF00912"/>
    </source>
</evidence>
<keyword evidence="3 17" id="KW-0121">Carboxypeptidase</keyword>
<organism evidence="17 18">
    <name type="scientific">Bifidobacterium margollesii</name>
    <dbReference type="NCBI Taxonomy" id="2020964"/>
    <lineage>
        <taxon>Bacteria</taxon>
        <taxon>Bacillati</taxon>
        <taxon>Actinomycetota</taxon>
        <taxon>Actinomycetes</taxon>
        <taxon>Bifidobacteriales</taxon>
        <taxon>Bifidobacteriaceae</taxon>
        <taxon>Bifidobacterium</taxon>
    </lineage>
</organism>
<dbReference type="InterPro" id="IPR050396">
    <property type="entry name" value="Glycosyltr_51/Transpeptidase"/>
</dbReference>
<dbReference type="GO" id="GO:0009002">
    <property type="term" value="F:serine-type D-Ala-D-Ala carboxypeptidase activity"/>
    <property type="evidence" value="ECO:0007669"/>
    <property type="project" value="UniProtKB-EC"/>
</dbReference>
<evidence type="ECO:0000256" key="13">
    <source>
        <dbReference type="ARBA" id="ARBA00049902"/>
    </source>
</evidence>